<sequence length="328" mass="37160">MLPLTLACGNYDRVAALRDGRIRPEGVELNVLPLRMPESAFRMLHHREFDASEMSLGWYVRARAAERPGSVGIPVFPSRMFRHSSVYVNVDSGIDRPEDLVGKRVGCPEYQMTAAVWMKGILADHHGVPVDSVSYFTGGLEEPGRQEVELGLPERFRVQNIGSDRTLSAMLEAGEIDALYTAQMPSPFIQRSPRVRRLFEEPEVAEVQYFQKTGIYPIMHLIVVRQDIHETHPWVAQSLVKAFDEAKAVAYQEMYDTAAHKYMLPWLALQAENARAALGADDFWPYGVEPNRVVLETFLRYVFEQGLTPRLVTLDELFAPSTVHTSRI</sequence>
<organism evidence="1 2">
    <name type="scientific">Streptomyces lanatus</name>
    <dbReference type="NCBI Taxonomy" id="66900"/>
    <lineage>
        <taxon>Bacteria</taxon>
        <taxon>Bacillati</taxon>
        <taxon>Actinomycetota</taxon>
        <taxon>Actinomycetes</taxon>
        <taxon>Kitasatosporales</taxon>
        <taxon>Streptomycetaceae</taxon>
        <taxon>Streptomyces</taxon>
    </lineage>
</organism>
<evidence type="ECO:0000313" key="2">
    <source>
        <dbReference type="Proteomes" id="UP001486207"/>
    </source>
</evidence>
<protein>
    <submittedName>
        <fullName evidence="1">ABC transporter substrate-binding protein</fullName>
    </submittedName>
</protein>
<dbReference type="RefSeq" id="WP_190075856.1">
    <property type="nucleotide sequence ID" value="NZ_BNBM01000029.1"/>
</dbReference>
<dbReference type="Gene3D" id="3.40.190.10">
    <property type="entry name" value="Periplasmic binding protein-like II"/>
    <property type="match status" value="1"/>
</dbReference>
<keyword evidence="2" id="KW-1185">Reference proteome</keyword>
<accession>A0ABV1Y623</accession>
<proteinExistence type="predicted"/>
<dbReference type="EMBL" id="JBEPFB010000031">
    <property type="protein sequence ID" value="MER7379279.1"/>
    <property type="molecule type" value="Genomic_DNA"/>
</dbReference>
<reference evidence="1 2" key="1">
    <citation type="submission" date="2024-06" db="EMBL/GenBank/DDBJ databases">
        <title>The Natural Products Discovery Center: Release of the First 8490 Sequenced Strains for Exploring Actinobacteria Biosynthetic Diversity.</title>
        <authorList>
            <person name="Kalkreuter E."/>
            <person name="Kautsar S.A."/>
            <person name="Yang D."/>
            <person name="Bader C.D."/>
            <person name="Teijaro C.N."/>
            <person name="Fluegel L."/>
            <person name="Davis C.M."/>
            <person name="Simpson J.R."/>
            <person name="Lauterbach L."/>
            <person name="Steele A.D."/>
            <person name="Gui C."/>
            <person name="Meng S."/>
            <person name="Li G."/>
            <person name="Viehrig K."/>
            <person name="Ye F."/>
            <person name="Su P."/>
            <person name="Kiefer A.F."/>
            <person name="Nichols A."/>
            <person name="Cepeda A.J."/>
            <person name="Yan W."/>
            <person name="Fan B."/>
            <person name="Jiang Y."/>
            <person name="Adhikari A."/>
            <person name="Zheng C.-J."/>
            <person name="Schuster L."/>
            <person name="Cowan T.M."/>
            <person name="Smanski M.J."/>
            <person name="Chevrette M.G."/>
            <person name="De Carvalho L.P.S."/>
            <person name="Shen B."/>
        </authorList>
    </citation>
    <scope>NUCLEOTIDE SEQUENCE [LARGE SCALE GENOMIC DNA]</scope>
    <source>
        <strain evidence="1 2">NPDC000155</strain>
    </source>
</reference>
<evidence type="ECO:0000313" key="1">
    <source>
        <dbReference type="EMBL" id="MER7379279.1"/>
    </source>
</evidence>
<dbReference type="Proteomes" id="UP001486207">
    <property type="component" value="Unassembled WGS sequence"/>
</dbReference>
<name>A0ABV1Y623_9ACTN</name>
<gene>
    <name evidence="1" type="ORF">ABT384_42515</name>
</gene>
<dbReference type="SUPFAM" id="SSF53850">
    <property type="entry name" value="Periplasmic binding protein-like II"/>
    <property type="match status" value="1"/>
</dbReference>
<comment type="caution">
    <text evidence="1">The sequence shown here is derived from an EMBL/GenBank/DDBJ whole genome shotgun (WGS) entry which is preliminary data.</text>
</comment>